<reference evidence="1 2" key="1">
    <citation type="submission" date="2016-11" db="EMBL/GenBank/DDBJ databases">
        <title>Draft Genome Sequences of Nine Cyanobacterial Strains from Diverse Habitats.</title>
        <authorList>
            <person name="Zhu T."/>
            <person name="Hou S."/>
            <person name="Lu X."/>
            <person name="Hess W.R."/>
        </authorList>
    </citation>
    <scope>NUCLEOTIDE SEQUENCE [LARGE SCALE GENOMIC DNA]</scope>
    <source>
        <strain evidence="1 2">NIES-30</strain>
    </source>
</reference>
<evidence type="ECO:0000313" key="2">
    <source>
        <dbReference type="Proteomes" id="UP000185557"/>
    </source>
</evidence>
<dbReference type="EMBL" id="MRCG01000005">
    <property type="protein sequence ID" value="OKH48637.1"/>
    <property type="molecule type" value="Genomic_DNA"/>
</dbReference>
<dbReference type="RefSeq" id="WP_073608048.1">
    <property type="nucleotide sequence ID" value="NZ_MRCG01000005.1"/>
</dbReference>
<accession>A0A1U7J6V8</accession>
<sequence length="368" mass="41702">MNYESLSEALARFRRIAFHEKRSPTFMEITSYPHLENVASNVLDFYFNPNAEHGLGALLLEALLSLVATPVTISNPQVVFVSREVITSSGKRIDLLIDAYPDAVIVIENKIFHAAINPFIDYEEHANKAASQRPIVLILLTLFDVPPGANIGNFKPVLYKSFCQEILNRIGSQIINADNRYLIFLLDFIQTTQNLYDARVMNQEFLTFLRSHEEDTISLLQKVTSLQKEMKKKAGTLAELMREKESDTVKLWFYSSGLRDKSLREAVGYWIPVSHGYGIGIVADLSIDGWDIRIKDDNFFKGVPKTQGYDGFDTQLSQWLQAKQIEVSPHPSLQGHFRYGSHFPYDSDPVLVDAEIKGLLALILKECP</sequence>
<evidence type="ECO:0008006" key="3">
    <source>
        <dbReference type="Google" id="ProtNLM"/>
    </source>
</evidence>
<dbReference type="STRING" id="549789.NIES30_08795"/>
<keyword evidence="2" id="KW-1185">Reference proteome</keyword>
<dbReference type="OrthoDB" id="1099676at2"/>
<organism evidence="1 2">
    <name type="scientific">Phormidium tenue NIES-30</name>
    <dbReference type="NCBI Taxonomy" id="549789"/>
    <lineage>
        <taxon>Bacteria</taxon>
        <taxon>Bacillati</taxon>
        <taxon>Cyanobacteriota</taxon>
        <taxon>Cyanophyceae</taxon>
        <taxon>Oscillatoriophycideae</taxon>
        <taxon>Oscillatoriales</taxon>
        <taxon>Oscillatoriaceae</taxon>
        <taxon>Phormidium</taxon>
    </lineage>
</organism>
<dbReference type="AlphaFoldDB" id="A0A1U7J6V8"/>
<dbReference type="InterPro" id="IPR029470">
    <property type="entry name" value="PDDEXK_4"/>
</dbReference>
<proteinExistence type="predicted"/>
<gene>
    <name evidence="1" type="ORF">NIES30_08795</name>
</gene>
<evidence type="ECO:0000313" key="1">
    <source>
        <dbReference type="EMBL" id="OKH48637.1"/>
    </source>
</evidence>
<protein>
    <recommendedName>
        <fullName evidence="3">PD-(D/E)XK nuclease superfamily protein</fullName>
    </recommendedName>
</protein>
<dbReference type="Pfam" id="PF14281">
    <property type="entry name" value="PDDEXK_4"/>
    <property type="match status" value="1"/>
</dbReference>
<dbReference type="Proteomes" id="UP000185557">
    <property type="component" value="Unassembled WGS sequence"/>
</dbReference>
<name>A0A1U7J6V8_9CYAN</name>
<comment type="caution">
    <text evidence="1">The sequence shown here is derived from an EMBL/GenBank/DDBJ whole genome shotgun (WGS) entry which is preliminary data.</text>
</comment>